<reference evidence="1 2" key="1">
    <citation type="submission" date="2007-01" db="EMBL/GenBank/DDBJ databases">
        <authorList>
            <person name="Haygood M."/>
            <person name="Podell S."/>
            <person name="Anderson C."/>
            <person name="Hopkinson B."/>
            <person name="Roe K."/>
            <person name="Barbeau K."/>
            <person name="Gaasterland T."/>
            <person name="Ferriera S."/>
            <person name="Johnson J."/>
            <person name="Kravitz S."/>
            <person name="Beeson K."/>
            <person name="Sutton G."/>
            <person name="Rogers Y.-H."/>
            <person name="Friedman R."/>
            <person name="Frazier M."/>
            <person name="Venter J.C."/>
        </authorList>
    </citation>
    <scope>NUCLEOTIDE SEQUENCE [LARGE SCALE GENOMIC DNA]</scope>
    <source>
        <strain evidence="1 2">ATCC 23134</strain>
    </source>
</reference>
<comment type="caution">
    <text evidence="1">The sequence shown here is derived from an EMBL/GenBank/DDBJ whole genome shotgun (WGS) entry which is preliminary data.</text>
</comment>
<accession>A1ZH56</accession>
<dbReference type="Proteomes" id="UP000004095">
    <property type="component" value="Unassembled WGS sequence"/>
</dbReference>
<evidence type="ECO:0000313" key="1">
    <source>
        <dbReference type="EMBL" id="EAY30325.1"/>
    </source>
</evidence>
<protein>
    <submittedName>
        <fullName evidence="1">Uncharacterized protein</fullName>
    </submittedName>
</protein>
<name>A1ZH56_MICM2</name>
<evidence type="ECO:0000313" key="2">
    <source>
        <dbReference type="Proteomes" id="UP000004095"/>
    </source>
</evidence>
<keyword evidence="2" id="KW-1185">Reference proteome</keyword>
<dbReference type="AlphaFoldDB" id="A1ZH56"/>
<sequence length="55" mass="6136">MCFISRNFAYLSLFGKVSEHWVLDVVQVLVFIVASVHSPSTGLLNDISLLTINQI</sequence>
<organism evidence="1 2">
    <name type="scientific">Microscilla marina ATCC 23134</name>
    <dbReference type="NCBI Taxonomy" id="313606"/>
    <lineage>
        <taxon>Bacteria</taxon>
        <taxon>Pseudomonadati</taxon>
        <taxon>Bacteroidota</taxon>
        <taxon>Cytophagia</taxon>
        <taxon>Cytophagales</taxon>
        <taxon>Microscillaceae</taxon>
        <taxon>Microscilla</taxon>
    </lineage>
</organism>
<dbReference type="EMBL" id="AAWS01000007">
    <property type="protein sequence ID" value="EAY30325.1"/>
    <property type="molecule type" value="Genomic_DNA"/>
</dbReference>
<gene>
    <name evidence="1" type="ORF">M23134_08154</name>
</gene>
<proteinExistence type="predicted"/>